<sequence length="192" mass="20219">MSGPRWLTDQEQQVWRAYANATAMLQAHLEGQLQHESGMPHTYYEVLVSLSEAPGRRLRMSELAAARGSSRSRLSHAVARLEAKGWVTRESCPTDKRGSWAVLTGEGLAALEAAAPGHVAAVREGLLDPLTPEQVRQLGEISTAILGALQPRCAAAVAAEETAEEEVGWGAGDGSGPDAGCPAGDAELPRSG</sequence>
<dbReference type="PROSITE" id="PS50995">
    <property type="entry name" value="HTH_MARR_2"/>
    <property type="match status" value="1"/>
</dbReference>
<dbReference type="Gene3D" id="1.10.10.10">
    <property type="entry name" value="Winged helix-like DNA-binding domain superfamily/Winged helix DNA-binding domain"/>
    <property type="match status" value="1"/>
</dbReference>
<dbReference type="RefSeq" id="WP_184777528.1">
    <property type="nucleotide sequence ID" value="NZ_JACHMG010000001.1"/>
</dbReference>
<dbReference type="PANTHER" id="PTHR33164">
    <property type="entry name" value="TRANSCRIPTIONAL REGULATOR, MARR FAMILY"/>
    <property type="match status" value="1"/>
</dbReference>
<dbReference type="EMBL" id="JACHMG010000001">
    <property type="protein sequence ID" value="MBB4683184.1"/>
    <property type="molecule type" value="Genomic_DNA"/>
</dbReference>
<name>A0A840IQ73_9PSEU</name>
<dbReference type="SUPFAM" id="SSF46785">
    <property type="entry name" value="Winged helix' DNA-binding domain"/>
    <property type="match status" value="1"/>
</dbReference>
<dbReference type="InterPro" id="IPR000835">
    <property type="entry name" value="HTH_MarR-typ"/>
</dbReference>
<reference evidence="3 4" key="1">
    <citation type="submission" date="2020-08" db="EMBL/GenBank/DDBJ databases">
        <title>Sequencing the genomes of 1000 actinobacteria strains.</title>
        <authorList>
            <person name="Klenk H.-P."/>
        </authorList>
    </citation>
    <scope>NUCLEOTIDE SEQUENCE [LARGE SCALE GENOMIC DNA]</scope>
    <source>
        <strain evidence="3 4">DSM 45859</strain>
    </source>
</reference>
<evidence type="ECO:0000259" key="2">
    <source>
        <dbReference type="PROSITE" id="PS50995"/>
    </source>
</evidence>
<dbReference type="InterPro" id="IPR036390">
    <property type="entry name" value="WH_DNA-bd_sf"/>
</dbReference>
<keyword evidence="4" id="KW-1185">Reference proteome</keyword>
<dbReference type="GO" id="GO:0006950">
    <property type="term" value="P:response to stress"/>
    <property type="evidence" value="ECO:0007669"/>
    <property type="project" value="TreeGrafter"/>
</dbReference>
<evidence type="ECO:0000256" key="1">
    <source>
        <dbReference type="SAM" id="MobiDB-lite"/>
    </source>
</evidence>
<organism evidence="3 4">
    <name type="scientific">Amycolatopsis jiangsuensis</name>
    <dbReference type="NCBI Taxonomy" id="1181879"/>
    <lineage>
        <taxon>Bacteria</taxon>
        <taxon>Bacillati</taxon>
        <taxon>Actinomycetota</taxon>
        <taxon>Actinomycetes</taxon>
        <taxon>Pseudonocardiales</taxon>
        <taxon>Pseudonocardiaceae</taxon>
        <taxon>Amycolatopsis</taxon>
    </lineage>
</organism>
<dbReference type="Proteomes" id="UP000581769">
    <property type="component" value="Unassembled WGS sequence"/>
</dbReference>
<dbReference type="PRINTS" id="PR00598">
    <property type="entry name" value="HTHMARR"/>
</dbReference>
<accession>A0A840IQ73</accession>
<dbReference type="GO" id="GO:0003700">
    <property type="term" value="F:DNA-binding transcription factor activity"/>
    <property type="evidence" value="ECO:0007669"/>
    <property type="project" value="InterPro"/>
</dbReference>
<dbReference type="SMART" id="SM00347">
    <property type="entry name" value="HTH_MARR"/>
    <property type="match status" value="1"/>
</dbReference>
<dbReference type="AlphaFoldDB" id="A0A840IQ73"/>
<comment type="caution">
    <text evidence="3">The sequence shown here is derived from an EMBL/GenBank/DDBJ whole genome shotgun (WGS) entry which is preliminary data.</text>
</comment>
<evidence type="ECO:0000313" key="3">
    <source>
        <dbReference type="EMBL" id="MBB4683184.1"/>
    </source>
</evidence>
<dbReference type="PANTHER" id="PTHR33164:SF99">
    <property type="entry name" value="MARR FAMILY REGULATORY PROTEIN"/>
    <property type="match status" value="1"/>
</dbReference>
<dbReference type="InterPro" id="IPR036388">
    <property type="entry name" value="WH-like_DNA-bd_sf"/>
</dbReference>
<proteinExistence type="predicted"/>
<keyword evidence="3" id="KW-0238">DNA-binding</keyword>
<protein>
    <submittedName>
        <fullName evidence="3">DNA-binding MarR family transcriptional regulator</fullName>
    </submittedName>
</protein>
<gene>
    <name evidence="3" type="ORF">BJY18_000669</name>
</gene>
<feature type="domain" description="HTH marR-type" evidence="2">
    <location>
        <begin position="11"/>
        <end position="147"/>
    </location>
</feature>
<dbReference type="GO" id="GO:0003677">
    <property type="term" value="F:DNA binding"/>
    <property type="evidence" value="ECO:0007669"/>
    <property type="project" value="UniProtKB-KW"/>
</dbReference>
<evidence type="ECO:0000313" key="4">
    <source>
        <dbReference type="Proteomes" id="UP000581769"/>
    </source>
</evidence>
<dbReference type="Pfam" id="PF12802">
    <property type="entry name" value="MarR_2"/>
    <property type="match status" value="1"/>
</dbReference>
<feature type="region of interest" description="Disordered" evidence="1">
    <location>
        <begin position="160"/>
        <end position="192"/>
    </location>
</feature>
<dbReference type="InterPro" id="IPR039422">
    <property type="entry name" value="MarR/SlyA-like"/>
</dbReference>